<dbReference type="EMBL" id="AGEY01000073">
    <property type="protein sequence ID" value="EHL98486.1"/>
    <property type="molecule type" value="Genomic_DNA"/>
</dbReference>
<reference evidence="1 2" key="1">
    <citation type="submission" date="2011-09" db="EMBL/GenBank/DDBJ databases">
        <authorList>
            <person name="Weinstock G."/>
            <person name="Sodergren E."/>
            <person name="Clifton S."/>
            <person name="Fulton L."/>
            <person name="Fulton B."/>
            <person name="Courtney L."/>
            <person name="Fronick C."/>
            <person name="Harrison M."/>
            <person name="Strong C."/>
            <person name="Farmer C."/>
            <person name="Delahaunty K."/>
            <person name="Markovic C."/>
            <person name="Hall O."/>
            <person name="Minx P."/>
            <person name="Tomlinson C."/>
            <person name="Mitreva M."/>
            <person name="Hou S."/>
            <person name="Chen J."/>
            <person name="Wollam A."/>
            <person name="Pepin K.H."/>
            <person name="Johnson M."/>
            <person name="Bhonagiri V."/>
            <person name="Zhang X."/>
            <person name="Suruliraj S."/>
            <person name="Warren W."/>
            <person name="Chinwalla A."/>
            <person name="Mardis E.R."/>
            <person name="Wilson R.K."/>
        </authorList>
    </citation>
    <scope>NUCLEOTIDE SEQUENCE [LARGE SCALE GENOMIC DNA]</scope>
    <source>
        <strain evidence="1 2">F0439</strain>
    </source>
</reference>
<gene>
    <name evidence="1" type="ORF">HMPREF9103_01529</name>
</gene>
<dbReference type="AlphaFoldDB" id="G9ZP75"/>
<dbReference type="HOGENOM" id="CLU_3008671_0_0_9"/>
<proteinExistence type="predicted"/>
<dbReference type="Proteomes" id="UP000004625">
    <property type="component" value="Unassembled WGS sequence"/>
</dbReference>
<accession>G9ZP75</accession>
<name>G9ZP75_9LACO</name>
<comment type="caution">
    <text evidence="1">The sequence shown here is derived from an EMBL/GenBank/DDBJ whole genome shotgun (WGS) entry which is preliminary data.</text>
</comment>
<organism evidence="1 2">
    <name type="scientific">Lentilactobacillus parafarraginis F0439</name>
    <dbReference type="NCBI Taxonomy" id="797515"/>
    <lineage>
        <taxon>Bacteria</taxon>
        <taxon>Bacillati</taxon>
        <taxon>Bacillota</taxon>
        <taxon>Bacilli</taxon>
        <taxon>Lactobacillales</taxon>
        <taxon>Lactobacillaceae</taxon>
        <taxon>Lentilactobacillus</taxon>
    </lineage>
</organism>
<sequence>MFTCALFCAIIVSVNKGETKQFIATIRVNQLISNKFDLICYFLFRFENGNIIFGGV</sequence>
<keyword evidence="2" id="KW-1185">Reference proteome</keyword>
<evidence type="ECO:0000313" key="1">
    <source>
        <dbReference type="EMBL" id="EHL98486.1"/>
    </source>
</evidence>
<protein>
    <submittedName>
        <fullName evidence="1">Uncharacterized protein</fullName>
    </submittedName>
</protein>
<evidence type="ECO:0000313" key="2">
    <source>
        <dbReference type="Proteomes" id="UP000004625"/>
    </source>
</evidence>
<dbReference type="STRING" id="797515.HMPREF9103_01529"/>